<dbReference type="eggNOG" id="ENOG502QWDT">
    <property type="taxonomic scope" value="Eukaryota"/>
</dbReference>
<keyword evidence="7" id="KW-0539">Nucleus</keyword>
<feature type="region of interest" description="Disordered" evidence="8">
    <location>
        <begin position="508"/>
        <end position="527"/>
    </location>
</feature>
<keyword evidence="2" id="KW-0479">Metal-binding</keyword>
<dbReference type="AlphaFoldDB" id="K5XTY2"/>
<feature type="region of interest" description="Disordered" evidence="8">
    <location>
        <begin position="205"/>
        <end position="248"/>
    </location>
</feature>
<reference evidence="11" key="1">
    <citation type="journal article" date="2012" name="Proc. Natl. Acad. Sci. U.S.A.">
        <title>Genome sequence of the button mushroom Agaricus bisporus reveals mechanisms governing adaptation to a humic-rich ecological niche.</title>
        <authorList>
            <person name="Morin E."/>
            <person name="Kohler A."/>
            <person name="Baker A.R."/>
            <person name="Foulongne-Oriol M."/>
            <person name="Lombard V."/>
            <person name="Nagy L.G."/>
            <person name="Ohm R.A."/>
            <person name="Patyshakuliyeva A."/>
            <person name="Brun A."/>
            <person name="Aerts A.L."/>
            <person name="Bailey A.M."/>
            <person name="Billette C."/>
            <person name="Coutinho P.M."/>
            <person name="Deakin G."/>
            <person name="Doddapaneni H."/>
            <person name="Floudas D."/>
            <person name="Grimwood J."/>
            <person name="Hilden K."/>
            <person name="Kuees U."/>
            <person name="LaButti K.M."/>
            <person name="Lapidus A."/>
            <person name="Lindquist E.A."/>
            <person name="Lucas S.M."/>
            <person name="Murat C."/>
            <person name="Riley R.W."/>
            <person name="Salamov A.A."/>
            <person name="Schmutz J."/>
            <person name="Subramanian V."/>
            <person name="Woesten H.A.B."/>
            <person name="Xu J."/>
            <person name="Eastwood D.C."/>
            <person name="Foster G.D."/>
            <person name="Sonnenberg A.S."/>
            <person name="Cullen D."/>
            <person name="de Vries R.P."/>
            <person name="Lundell T."/>
            <person name="Hibbett D.S."/>
            <person name="Henrissat B."/>
            <person name="Burton K.S."/>
            <person name="Kerrigan R.W."/>
            <person name="Challen M.P."/>
            <person name="Grigoriev I.V."/>
            <person name="Martin F."/>
        </authorList>
    </citation>
    <scope>NUCLEOTIDE SEQUENCE [LARGE SCALE GENOMIC DNA]</scope>
    <source>
        <strain evidence="11">JB137-S8 / ATCC MYA-4627 / FGSC 10392</strain>
    </source>
</reference>
<dbReference type="GO" id="GO:0006351">
    <property type="term" value="P:DNA-templated transcription"/>
    <property type="evidence" value="ECO:0007669"/>
    <property type="project" value="InterPro"/>
</dbReference>
<dbReference type="GO" id="GO:0003677">
    <property type="term" value="F:DNA binding"/>
    <property type="evidence" value="ECO:0007669"/>
    <property type="project" value="UniProtKB-KW"/>
</dbReference>
<feature type="compositionally biased region" description="Low complexity" evidence="8">
    <location>
        <begin position="309"/>
        <end position="326"/>
    </location>
</feature>
<protein>
    <recommendedName>
        <fullName evidence="9">Zn(2)-C6 fungal-type domain-containing protein</fullName>
    </recommendedName>
</protein>
<feature type="region of interest" description="Disordered" evidence="8">
    <location>
        <begin position="414"/>
        <end position="439"/>
    </location>
</feature>
<feature type="compositionally biased region" description="Basic and acidic residues" evidence="8">
    <location>
        <begin position="219"/>
        <end position="233"/>
    </location>
</feature>
<keyword evidence="3" id="KW-0862">Zinc</keyword>
<name>K5XTY2_AGABU</name>
<evidence type="ECO:0000256" key="5">
    <source>
        <dbReference type="ARBA" id="ARBA00023125"/>
    </source>
</evidence>
<proteinExistence type="predicted"/>
<dbReference type="SMART" id="SM00066">
    <property type="entry name" value="GAL4"/>
    <property type="match status" value="1"/>
</dbReference>
<keyword evidence="4" id="KW-0805">Transcription regulation</keyword>
<gene>
    <name evidence="10" type="ORF">AGABI1DRAFT_107675</name>
</gene>
<evidence type="ECO:0000259" key="9">
    <source>
        <dbReference type="PROSITE" id="PS50048"/>
    </source>
</evidence>
<feature type="compositionally biased region" description="Low complexity" evidence="8">
    <location>
        <begin position="510"/>
        <end position="527"/>
    </location>
</feature>
<evidence type="ECO:0000256" key="1">
    <source>
        <dbReference type="ARBA" id="ARBA00004123"/>
    </source>
</evidence>
<sequence length="1213" mass="134652">MFCPQIKAEASASPDLTPLHHFHFKFVPSHDHLSDPPTPLYRFGSYPNNPNHSLPWPLPASPSSPSDHHTMSYSDDYDDLPVHSYLSHLPQPATDRAVRRRSSKACDQCRKSKCKCERSTSNEPCKSCILLGTPCTFLGPSRKRGPPKGYIDAIEARLHQTEALVGIMLASKDHRAQSLLRDIAQDTLAKEIIIRVDSSPYGVKGRKIISDQPTLATKKQNDGTDSPEEKEGGIVDLTSTHPSTEWQDKVIDMLGAGRTSEPMYMRLAPTKNGKPSLRIPAYSSDENARSGVGRERQRRRLDDVYDDVPNSPSNSCSSSAKSPMSKTQEDEDAGTEKEEQKQLVEAVGELSLNEDEEVRYHGQASGLYILGVQERVDKRNEGGIWRFPGARVWPPLPSVTESCDGEDFDAHLARQKSHTPPVELSTSQPKPDTGGDRLLPPREEQERLLELYFTYVQPSFPVIHKKAFWELWRNGNNTNPHMKRKRRIAPLLLLSMFALAARYDIPEPPSVSSSPSIPNASSSPSSTSFPTDGVWMWAAGEEYFNSAKSLLDTSYALSRPSTCQALLLMGFREIGIGAMALAWTYIGMAIRMAQDLGMHRKAEGWRRPDLCATKSSKVPATEEEGRIFGDWELGERRRIWFGCVIMDKYVSAYIGRPLMISEKDFDTEVPEVDQSEEMEDWKSINADGEWTSAVPGRVISCFNYCAKLSEILSAVIQAIYAVRPFPGTPGSFTPPVRPVDSQAEMWRQATALDGVLDRWYFDLPEHLRYDPAANIDRSPTSALPPLHILTLHMQYWCAVLLLHRPFIRPALNHRPRSSPDESEGEDLIKSRKSYELCARAASHITSIVTVCQKHYPLNRCSVFLCYYVFTASIMHVATLNSKLDDPQARINLRRCMEALAAMRNIWPSAGRALELLIGAKTNLDIDAGAGSSAVTLGSTTLRGGNVTSGMKNHKRKTHPGEDARDLPAPTNGAMESAEEYAAPVRSETPLMSQSGARHRASRNVAPATQYRPINSQERYNGSADTYTIQPPSLLTNPYQWTDTSLSPANGPQSSLVSEDGVGGLVRRIHPEDDPEPAGPLSTSVLPQLYSTGLVDEPSYPHPVAPSSHQGPTHAQHGLHPHPQYHQQYPHPSKMSTSHVHSHHSHPEYWSDYSTFSQLGTADVGFNNLGMGVSQSLQGAQHSHLQSQMISPSQADLASMYMPPPSYESYEADY</sequence>
<dbReference type="PANTHER" id="PTHR31313">
    <property type="entry name" value="TY1 ENHANCER ACTIVATOR"/>
    <property type="match status" value="1"/>
</dbReference>
<dbReference type="KEGG" id="abp:AGABI1DRAFT107675"/>
<feature type="domain" description="Zn(2)-C6 fungal-type" evidence="9">
    <location>
        <begin position="105"/>
        <end position="137"/>
    </location>
</feature>
<evidence type="ECO:0000256" key="2">
    <source>
        <dbReference type="ARBA" id="ARBA00022723"/>
    </source>
</evidence>
<dbReference type="SUPFAM" id="SSF57701">
    <property type="entry name" value="Zn2/Cys6 DNA-binding domain"/>
    <property type="match status" value="1"/>
</dbReference>
<evidence type="ECO:0000313" key="11">
    <source>
        <dbReference type="Proteomes" id="UP000008493"/>
    </source>
</evidence>
<keyword evidence="11" id="KW-1185">Reference proteome</keyword>
<dbReference type="InParanoid" id="K5XTY2"/>
<dbReference type="PANTHER" id="PTHR31313:SF78">
    <property type="entry name" value="TRANSCRIPTION FACTOR DOMAIN-CONTAINING PROTEIN"/>
    <property type="match status" value="1"/>
</dbReference>
<feature type="region of interest" description="Disordered" evidence="8">
    <location>
        <begin position="1092"/>
        <end position="1145"/>
    </location>
</feature>
<dbReference type="HOGENOM" id="CLU_004748_0_0_1"/>
<dbReference type="GeneID" id="18822446"/>
<keyword evidence="6" id="KW-0804">Transcription</keyword>
<dbReference type="OrthoDB" id="2123952at2759"/>
<feature type="region of interest" description="Disordered" evidence="8">
    <location>
        <begin position="944"/>
        <end position="967"/>
    </location>
</feature>
<dbReference type="PROSITE" id="PS00463">
    <property type="entry name" value="ZN2_CY6_FUNGAL_1"/>
    <property type="match status" value="1"/>
</dbReference>
<dbReference type="CDD" id="cd00067">
    <property type="entry name" value="GAL4"/>
    <property type="match status" value="1"/>
</dbReference>
<feature type="compositionally biased region" description="Low complexity" evidence="8">
    <location>
        <begin position="1120"/>
        <end position="1138"/>
    </location>
</feature>
<organism evidence="10 11">
    <name type="scientific">Agaricus bisporus var. burnettii (strain JB137-S8 / ATCC MYA-4627 / FGSC 10392)</name>
    <name type="common">White button mushroom</name>
    <dbReference type="NCBI Taxonomy" id="597362"/>
    <lineage>
        <taxon>Eukaryota</taxon>
        <taxon>Fungi</taxon>
        <taxon>Dikarya</taxon>
        <taxon>Basidiomycota</taxon>
        <taxon>Agaricomycotina</taxon>
        <taxon>Agaricomycetes</taxon>
        <taxon>Agaricomycetidae</taxon>
        <taxon>Agaricales</taxon>
        <taxon>Agaricineae</taxon>
        <taxon>Agaricaceae</taxon>
        <taxon>Agaricus</taxon>
    </lineage>
</organism>
<dbReference type="InterPro" id="IPR051615">
    <property type="entry name" value="Transcr_Regulatory_Elem"/>
</dbReference>
<dbReference type="InterPro" id="IPR007219">
    <property type="entry name" value="XnlR_reg_dom"/>
</dbReference>
<feature type="compositionally biased region" description="Basic and acidic residues" evidence="8">
    <location>
        <begin position="286"/>
        <end position="303"/>
    </location>
</feature>
<evidence type="ECO:0000256" key="3">
    <source>
        <dbReference type="ARBA" id="ARBA00022833"/>
    </source>
</evidence>
<dbReference type="OMA" id="IVHKRTF"/>
<dbReference type="EMBL" id="JH971392">
    <property type="protein sequence ID" value="EKM78515.1"/>
    <property type="molecule type" value="Genomic_DNA"/>
</dbReference>
<keyword evidence="5" id="KW-0238">DNA-binding</keyword>
<dbReference type="RefSeq" id="XP_007331145.1">
    <property type="nucleotide sequence ID" value="XM_007331083.1"/>
</dbReference>
<dbReference type="SMART" id="SM00906">
    <property type="entry name" value="Fungal_trans"/>
    <property type="match status" value="1"/>
</dbReference>
<dbReference type="GO" id="GO:0005634">
    <property type="term" value="C:nucleus"/>
    <property type="evidence" value="ECO:0007669"/>
    <property type="project" value="UniProtKB-SubCell"/>
</dbReference>
<evidence type="ECO:0000256" key="4">
    <source>
        <dbReference type="ARBA" id="ARBA00023015"/>
    </source>
</evidence>
<evidence type="ECO:0000256" key="7">
    <source>
        <dbReference type="ARBA" id="ARBA00023242"/>
    </source>
</evidence>
<comment type="subcellular location">
    <subcellularLocation>
        <location evidence="1">Nucleus</location>
    </subcellularLocation>
</comment>
<dbReference type="CDD" id="cd12148">
    <property type="entry name" value="fungal_TF_MHR"/>
    <property type="match status" value="1"/>
</dbReference>
<dbReference type="Pfam" id="PF04082">
    <property type="entry name" value="Fungal_trans"/>
    <property type="match status" value="1"/>
</dbReference>
<feature type="region of interest" description="Disordered" evidence="8">
    <location>
        <begin position="981"/>
        <end position="1005"/>
    </location>
</feature>
<evidence type="ECO:0000256" key="8">
    <source>
        <dbReference type="SAM" id="MobiDB-lite"/>
    </source>
</evidence>
<dbReference type="Proteomes" id="UP000008493">
    <property type="component" value="Unassembled WGS sequence"/>
</dbReference>
<evidence type="ECO:0000256" key="6">
    <source>
        <dbReference type="ARBA" id="ARBA00023163"/>
    </source>
</evidence>
<dbReference type="FunCoup" id="K5XTY2">
    <property type="interactions" value="24"/>
</dbReference>
<dbReference type="Pfam" id="PF00172">
    <property type="entry name" value="Zn_clus"/>
    <property type="match status" value="1"/>
</dbReference>
<dbReference type="PROSITE" id="PS50048">
    <property type="entry name" value="ZN2_CY6_FUNGAL_2"/>
    <property type="match status" value="1"/>
</dbReference>
<accession>K5XTY2</accession>
<dbReference type="GO" id="GO:0008270">
    <property type="term" value="F:zinc ion binding"/>
    <property type="evidence" value="ECO:0007669"/>
    <property type="project" value="InterPro"/>
</dbReference>
<dbReference type="STRING" id="597362.K5XTY2"/>
<dbReference type="InterPro" id="IPR036864">
    <property type="entry name" value="Zn2-C6_fun-type_DNA-bd_sf"/>
</dbReference>
<dbReference type="GO" id="GO:0000981">
    <property type="term" value="F:DNA-binding transcription factor activity, RNA polymerase II-specific"/>
    <property type="evidence" value="ECO:0007669"/>
    <property type="project" value="InterPro"/>
</dbReference>
<dbReference type="Gene3D" id="4.10.240.10">
    <property type="entry name" value="Zn(2)-C6 fungal-type DNA-binding domain"/>
    <property type="match status" value="1"/>
</dbReference>
<dbReference type="InterPro" id="IPR001138">
    <property type="entry name" value="Zn2Cys6_DnaBD"/>
</dbReference>
<evidence type="ECO:0000313" key="10">
    <source>
        <dbReference type="EMBL" id="EKM78515.1"/>
    </source>
</evidence>
<feature type="region of interest" description="Disordered" evidence="8">
    <location>
        <begin position="262"/>
        <end position="341"/>
    </location>
</feature>